<organism evidence="9 10">
    <name type="scientific">Ameca splendens</name>
    <dbReference type="NCBI Taxonomy" id="208324"/>
    <lineage>
        <taxon>Eukaryota</taxon>
        <taxon>Metazoa</taxon>
        <taxon>Chordata</taxon>
        <taxon>Craniata</taxon>
        <taxon>Vertebrata</taxon>
        <taxon>Euteleostomi</taxon>
        <taxon>Actinopterygii</taxon>
        <taxon>Neopterygii</taxon>
        <taxon>Teleostei</taxon>
        <taxon>Neoteleostei</taxon>
        <taxon>Acanthomorphata</taxon>
        <taxon>Ovalentaria</taxon>
        <taxon>Atherinomorphae</taxon>
        <taxon>Cyprinodontiformes</taxon>
        <taxon>Goodeidae</taxon>
        <taxon>Ameca</taxon>
    </lineage>
</organism>
<feature type="region of interest" description="Disordered" evidence="7">
    <location>
        <begin position="372"/>
        <end position="399"/>
    </location>
</feature>
<dbReference type="InterPro" id="IPR009231">
    <property type="entry name" value="Chloride_chnl_CLIC-like"/>
</dbReference>
<evidence type="ECO:0000256" key="4">
    <source>
        <dbReference type="ARBA" id="ARBA00022692"/>
    </source>
</evidence>
<evidence type="ECO:0000256" key="5">
    <source>
        <dbReference type="ARBA" id="ARBA00022989"/>
    </source>
</evidence>
<evidence type="ECO:0000313" key="9">
    <source>
        <dbReference type="EMBL" id="MEQ2307492.1"/>
    </source>
</evidence>
<name>A0ABV0ZNZ8_9TELE</name>
<comment type="subcellular location">
    <subcellularLocation>
        <location evidence="1">Membrane</location>
        <topology evidence="1">Multi-pass membrane protein</topology>
    </subcellularLocation>
</comment>
<dbReference type="PANTHER" id="PTHR34093:SF1">
    <property type="entry name" value="CHLORIDE CHANNEL CLIC-LIKE PROTEIN 1"/>
    <property type="match status" value="1"/>
</dbReference>
<feature type="transmembrane region" description="Helical" evidence="8">
    <location>
        <begin position="223"/>
        <end position="245"/>
    </location>
</feature>
<evidence type="ECO:0000256" key="3">
    <source>
        <dbReference type="ARBA" id="ARBA00015571"/>
    </source>
</evidence>
<reference evidence="9 10" key="1">
    <citation type="submission" date="2021-06" db="EMBL/GenBank/DDBJ databases">
        <authorList>
            <person name="Palmer J.M."/>
        </authorList>
    </citation>
    <scope>NUCLEOTIDE SEQUENCE [LARGE SCALE GENOMIC DNA]</scope>
    <source>
        <strain evidence="9 10">AS_MEX2019</strain>
        <tissue evidence="9">Muscle</tissue>
    </source>
</reference>
<accession>A0ABV0ZNZ8</accession>
<dbReference type="Proteomes" id="UP001469553">
    <property type="component" value="Unassembled WGS sequence"/>
</dbReference>
<gene>
    <name evidence="9" type="ORF">AMECASPLE_018743</name>
</gene>
<proteinExistence type="inferred from homology"/>
<dbReference type="EMBL" id="JAHRIP010067305">
    <property type="protein sequence ID" value="MEQ2307492.1"/>
    <property type="molecule type" value="Genomic_DNA"/>
</dbReference>
<comment type="similarity">
    <text evidence="2">Belongs to the chloride channel MCLC family.</text>
</comment>
<evidence type="ECO:0000256" key="6">
    <source>
        <dbReference type="ARBA" id="ARBA00023136"/>
    </source>
</evidence>
<evidence type="ECO:0000256" key="8">
    <source>
        <dbReference type="SAM" id="Phobius"/>
    </source>
</evidence>
<keyword evidence="10" id="KW-1185">Reference proteome</keyword>
<dbReference type="Pfam" id="PF05934">
    <property type="entry name" value="MCLC"/>
    <property type="match status" value="1"/>
</dbReference>
<feature type="compositionally biased region" description="Basic and acidic residues" evidence="7">
    <location>
        <begin position="372"/>
        <end position="387"/>
    </location>
</feature>
<protein>
    <recommendedName>
        <fullName evidence="3">Chloride channel CLIC-like protein 1</fullName>
    </recommendedName>
</protein>
<evidence type="ECO:0000256" key="1">
    <source>
        <dbReference type="ARBA" id="ARBA00004141"/>
    </source>
</evidence>
<feature type="transmembrane region" description="Helical" evidence="8">
    <location>
        <begin position="105"/>
        <end position="122"/>
    </location>
</feature>
<feature type="transmembrane region" description="Helical" evidence="8">
    <location>
        <begin position="73"/>
        <end position="93"/>
    </location>
</feature>
<sequence>MKEVYKAGEPTDFNSIFYNAKIQLSRTAMVDIESFLMGEDNWRTGALDEALRNILVELKPHYSEYAVGADLNAIFKIGVFFIIGLLLTCIQPWPRVSWFKQFKTMFAFSFFVSIPWNWFYLYKKASAKHQYKIMKLEKLYSHCMGLKESSLMDSLKDWYRNTFTVQDDPCEEYQDLLLINPIFKVSPLKVVVYTLEAFFTEPLRAFGEGIGVFYRALLKQLPFLFSIPVLIIVTLGIVAVFFGGVQEVFRCFVRSFLPWRGGDLPVNAQAAIQLQDDNVSLEQNVIHQRQPNRTREELNIENLRSADPSQNDGVTDAEGCQGSPDEKKNISVSDSEDQQEIRKEVKRKSVVTTIHQPKLDYFQAKNKQIKTEKEGFHVSDSDDEPCRDGAAPAPQPIETLPAQTCTARGKIGAVFVNLSVPDPGPQQERRGPQHH</sequence>
<evidence type="ECO:0000256" key="7">
    <source>
        <dbReference type="SAM" id="MobiDB-lite"/>
    </source>
</evidence>
<evidence type="ECO:0000256" key="2">
    <source>
        <dbReference type="ARBA" id="ARBA00005944"/>
    </source>
</evidence>
<evidence type="ECO:0000313" key="10">
    <source>
        <dbReference type="Proteomes" id="UP001469553"/>
    </source>
</evidence>
<comment type="caution">
    <text evidence="9">The sequence shown here is derived from an EMBL/GenBank/DDBJ whole genome shotgun (WGS) entry which is preliminary data.</text>
</comment>
<dbReference type="PANTHER" id="PTHR34093">
    <property type="entry name" value="CHLORIDE CHANNEL CLIC-LIKE PROTEIN 1"/>
    <property type="match status" value="1"/>
</dbReference>
<keyword evidence="4 8" id="KW-0812">Transmembrane</keyword>
<keyword evidence="5 8" id="KW-1133">Transmembrane helix</keyword>
<keyword evidence="6 8" id="KW-0472">Membrane</keyword>
<feature type="region of interest" description="Disordered" evidence="7">
    <location>
        <begin position="303"/>
        <end position="343"/>
    </location>
</feature>